<dbReference type="EMBL" id="BLXU01000012">
    <property type="protein sequence ID" value="GFO52577.1"/>
    <property type="molecule type" value="Genomic_DNA"/>
</dbReference>
<feature type="transmembrane region" description="Helical" evidence="1">
    <location>
        <begin position="314"/>
        <end position="333"/>
    </location>
</feature>
<proteinExistence type="predicted"/>
<keyword evidence="1" id="KW-0812">Transmembrane</keyword>
<accession>A0A6L2ZYG7</accession>
<protein>
    <submittedName>
        <fullName evidence="2">Uncharacterized protein</fullName>
    </submittedName>
</protein>
<keyword evidence="1" id="KW-1133">Transmembrane helix</keyword>
<reference evidence="2 3" key="1">
    <citation type="submission" date="2020-06" db="EMBL/GenBank/DDBJ databases">
        <title>Draft genome sequence of Lactic acid bacteria from Okinawan-style tofu.</title>
        <authorList>
            <person name="Takara I."/>
            <person name="Ikematsu S."/>
        </authorList>
    </citation>
    <scope>NUCLEOTIDE SEQUENCE [LARGE SCALE GENOMIC DNA]</scope>
    <source>
        <strain evidence="3">lg38</strain>
    </source>
</reference>
<feature type="transmembrane region" description="Helical" evidence="1">
    <location>
        <begin position="370"/>
        <end position="386"/>
    </location>
</feature>
<feature type="transmembrane region" description="Helical" evidence="1">
    <location>
        <begin position="392"/>
        <end position="410"/>
    </location>
</feature>
<evidence type="ECO:0000313" key="2">
    <source>
        <dbReference type="EMBL" id="GFO52577.1"/>
    </source>
</evidence>
<gene>
    <name evidence="2" type="ORF">ikelab_18520</name>
</gene>
<organism evidence="2 3">
    <name type="scientific">Lactococcus garvieae</name>
    <dbReference type="NCBI Taxonomy" id="1363"/>
    <lineage>
        <taxon>Bacteria</taxon>
        <taxon>Bacillati</taxon>
        <taxon>Bacillota</taxon>
        <taxon>Bacilli</taxon>
        <taxon>Lactobacillales</taxon>
        <taxon>Streptococcaceae</taxon>
        <taxon>Lactococcus</taxon>
    </lineage>
</organism>
<evidence type="ECO:0000256" key="1">
    <source>
        <dbReference type="SAM" id="Phobius"/>
    </source>
</evidence>
<feature type="transmembrane region" description="Helical" evidence="1">
    <location>
        <begin position="12"/>
        <end position="33"/>
    </location>
</feature>
<comment type="caution">
    <text evidence="2">The sequence shown here is derived from an EMBL/GenBank/DDBJ whole genome shotgun (WGS) entry which is preliminary data.</text>
</comment>
<sequence length="425" mass="49767">MKNLYFDLKQNVVLIVLKSILISFLFIFFYICLSFMHSSNEAIDREFSDDQKENMYGLVDTLQEPDDFSKFRKDISSINHVAEFYNHLNMSADFKFLSIFNQPVPVTGFKGGVKFDYTFDTEMTQKGFYQDEQTGEEFFDVKALQMNAQAFSFFNLSVNKGKTIDWETVNYDSGVLPILLGSDYNGVYDVGESIDGSLYFKKYQFKVVGVLRENSSIFYQNNRNTFIDNHFIIPYPPKLPETAERDKEFSGILNFAMINGNIAAPREMSGTELLNKLQDVSLKSNFSHYTLLSMPFYLIQFNFMYNIIQKNLSLIFGVIALLSLALYIVLRSLDKVMIKRRMNTIKYFWIQGYRVRDINFIIFRYTMTEYMLSFIIFFAVSLTSFIKQLELLLILLILQLGYFIIDFLMIKRAYLSKLKRTYTND</sequence>
<keyword evidence="1" id="KW-0472">Membrane</keyword>
<evidence type="ECO:0000313" key="3">
    <source>
        <dbReference type="Proteomes" id="UP000504756"/>
    </source>
</evidence>
<dbReference type="Proteomes" id="UP000504756">
    <property type="component" value="Unassembled WGS sequence"/>
</dbReference>
<name>A0A6L2ZYG7_9LACT</name>
<dbReference type="AlphaFoldDB" id="A0A6L2ZYG7"/>
<dbReference type="RefSeq" id="WP_176490627.1">
    <property type="nucleotide sequence ID" value="NZ_BLXU01000012.1"/>
</dbReference>